<dbReference type="InterPro" id="IPR050418">
    <property type="entry name" value="D-iso_2-hydroxyacid_DH_PdxB"/>
</dbReference>
<evidence type="ECO:0000313" key="8">
    <source>
        <dbReference type="Proteomes" id="UP000236732"/>
    </source>
</evidence>
<protein>
    <submittedName>
        <fullName evidence="7">D-isomer specific 2-hydroxyacid dehydrogenase, catalytic domain</fullName>
    </submittedName>
</protein>
<evidence type="ECO:0000256" key="2">
    <source>
        <dbReference type="ARBA" id="ARBA00023002"/>
    </source>
</evidence>
<dbReference type="InterPro" id="IPR006139">
    <property type="entry name" value="D-isomer_2_OHA_DH_cat_dom"/>
</dbReference>
<dbReference type="AlphaFoldDB" id="A0A1H6EEH1"/>
<keyword evidence="2 4" id="KW-0560">Oxidoreductase</keyword>
<organism evidence="7 8">
    <name type="scientific">Nonomuraea solani</name>
    <dbReference type="NCBI Taxonomy" id="1144553"/>
    <lineage>
        <taxon>Bacteria</taxon>
        <taxon>Bacillati</taxon>
        <taxon>Actinomycetota</taxon>
        <taxon>Actinomycetes</taxon>
        <taxon>Streptosporangiales</taxon>
        <taxon>Streptosporangiaceae</taxon>
        <taxon>Nonomuraea</taxon>
    </lineage>
</organism>
<keyword evidence="8" id="KW-1185">Reference proteome</keyword>
<reference evidence="7 8" key="1">
    <citation type="submission" date="2016-10" db="EMBL/GenBank/DDBJ databases">
        <authorList>
            <person name="de Groot N.N."/>
        </authorList>
    </citation>
    <scope>NUCLEOTIDE SEQUENCE [LARGE SCALE GENOMIC DNA]</scope>
    <source>
        <strain evidence="7 8">CGMCC 4.7037</strain>
    </source>
</reference>
<gene>
    <name evidence="7" type="ORF">SAMN05444920_109123</name>
</gene>
<accession>A0A1H6EEH1</accession>
<name>A0A1H6EEH1_9ACTN</name>
<dbReference type="PANTHER" id="PTHR43761:SF1">
    <property type="entry name" value="D-ISOMER SPECIFIC 2-HYDROXYACID DEHYDROGENASE CATALYTIC DOMAIN-CONTAINING PROTEIN-RELATED"/>
    <property type="match status" value="1"/>
</dbReference>
<feature type="domain" description="D-isomer specific 2-hydroxyacid dehydrogenase catalytic" evidence="5">
    <location>
        <begin position="43"/>
        <end position="288"/>
    </location>
</feature>
<comment type="similarity">
    <text evidence="1 4">Belongs to the D-isomer specific 2-hydroxyacid dehydrogenase family.</text>
</comment>
<dbReference type="PANTHER" id="PTHR43761">
    <property type="entry name" value="D-ISOMER SPECIFIC 2-HYDROXYACID DEHYDROGENASE FAMILY PROTEIN (AFU_ORTHOLOGUE AFUA_1G13630)"/>
    <property type="match status" value="1"/>
</dbReference>
<dbReference type="InterPro" id="IPR036291">
    <property type="entry name" value="NAD(P)-bd_dom_sf"/>
</dbReference>
<evidence type="ECO:0000259" key="6">
    <source>
        <dbReference type="Pfam" id="PF02826"/>
    </source>
</evidence>
<keyword evidence="3" id="KW-0520">NAD</keyword>
<evidence type="ECO:0000313" key="7">
    <source>
        <dbReference type="EMBL" id="SEG95653.1"/>
    </source>
</evidence>
<dbReference type="RefSeq" id="WP_103959382.1">
    <property type="nucleotide sequence ID" value="NZ_FNVT01000009.1"/>
</dbReference>
<dbReference type="GO" id="GO:0016616">
    <property type="term" value="F:oxidoreductase activity, acting on the CH-OH group of donors, NAD or NADP as acceptor"/>
    <property type="evidence" value="ECO:0007669"/>
    <property type="project" value="InterPro"/>
</dbReference>
<feature type="domain" description="D-isomer specific 2-hydroxyacid dehydrogenase NAD-binding" evidence="6">
    <location>
        <begin position="129"/>
        <end position="205"/>
    </location>
</feature>
<evidence type="ECO:0000256" key="3">
    <source>
        <dbReference type="ARBA" id="ARBA00023027"/>
    </source>
</evidence>
<dbReference type="Pfam" id="PF02826">
    <property type="entry name" value="2-Hacid_dh_C"/>
    <property type="match status" value="1"/>
</dbReference>
<evidence type="ECO:0000256" key="1">
    <source>
        <dbReference type="ARBA" id="ARBA00005854"/>
    </source>
</evidence>
<dbReference type="SUPFAM" id="SSF51735">
    <property type="entry name" value="NAD(P)-binding Rossmann-fold domains"/>
    <property type="match status" value="1"/>
</dbReference>
<evidence type="ECO:0000259" key="5">
    <source>
        <dbReference type="Pfam" id="PF00389"/>
    </source>
</evidence>
<dbReference type="GO" id="GO:0051287">
    <property type="term" value="F:NAD binding"/>
    <property type="evidence" value="ECO:0007669"/>
    <property type="project" value="InterPro"/>
</dbReference>
<proteinExistence type="inferred from homology"/>
<dbReference type="EMBL" id="FNVT01000009">
    <property type="protein sequence ID" value="SEG95653.1"/>
    <property type="molecule type" value="Genomic_DNA"/>
</dbReference>
<dbReference type="OrthoDB" id="9793626at2"/>
<dbReference type="Pfam" id="PF00389">
    <property type="entry name" value="2-Hacid_dh"/>
    <property type="match status" value="1"/>
</dbReference>
<dbReference type="Gene3D" id="3.40.50.720">
    <property type="entry name" value="NAD(P)-binding Rossmann-like Domain"/>
    <property type="match status" value="2"/>
</dbReference>
<evidence type="ECO:0000256" key="4">
    <source>
        <dbReference type="RuleBase" id="RU003719"/>
    </source>
</evidence>
<dbReference type="Proteomes" id="UP000236732">
    <property type="component" value="Unassembled WGS sequence"/>
</dbReference>
<dbReference type="SUPFAM" id="SSF52283">
    <property type="entry name" value="Formate/glycerate dehydrogenase catalytic domain-like"/>
    <property type="match status" value="1"/>
</dbReference>
<dbReference type="InterPro" id="IPR006140">
    <property type="entry name" value="D-isomer_DH_NAD-bd"/>
</dbReference>
<sequence>MTRPAFHQITVSPGVWPSPHLLDRLRPLTYRPLLVLDDWPAPGSDAFESVARTDALLAGWKDRLDADRLGRMPALRYLGLRATSTDRVDLRHTARHGITVTPIHGYGDVGNVEFVVGELLRHARHGGAARTELAGKRLGLVGYGNVGAAVARVATALGMTVAFHTPSPRHGPPDGPQWATLPDLLRNADYVSFHSPAYRHVARLADLRLIASGALVVITTLGLPAPCEDFRSWQRSRTGPVVLDLCAADGLPGDLAALPGVRVHDLYAARTAESVRRAEHQMLANLEANLNPPRRDM</sequence>